<reference evidence="2 3" key="1">
    <citation type="submission" date="2019-06" db="EMBL/GenBank/DDBJ databases">
        <title>Sequencing the genomes of 1000 actinobacteria strains.</title>
        <authorList>
            <person name="Klenk H.-P."/>
        </authorList>
    </citation>
    <scope>NUCLEOTIDE SEQUENCE [LARGE SCALE GENOMIC DNA]</scope>
    <source>
        <strain evidence="2 3">DSM 45928</strain>
    </source>
</reference>
<dbReference type="InParanoid" id="A0A543AWQ3"/>
<dbReference type="FunCoup" id="A0A543AWQ3">
    <property type="interactions" value="108"/>
</dbReference>
<name>A0A543AWQ3_9ACTN</name>
<dbReference type="PANTHER" id="PTHR18964">
    <property type="entry name" value="ROK (REPRESSOR, ORF, KINASE) FAMILY"/>
    <property type="match status" value="1"/>
</dbReference>
<evidence type="ECO:0000313" key="3">
    <source>
        <dbReference type="Proteomes" id="UP000317043"/>
    </source>
</evidence>
<sequence>MTEVVVALDVGGTSIKCALVDRAGKVLLTRRVPTGRDRGPDAVVETILSTAAELTAVDGYTPRAVGLVVPGVINSADGIAVYASNLGWRDVPFRRLAEAELGLPTALGHDVRAGGLAEARLGGGRGSRQLLFVAIGTGIAGAHFIDGAAMPGAHGSACELGHVVVRPDGPLCGCGQRGCVESVASAVTFERRYAEAAGRDLDAAAIIAAIDDDPVAARIWTETVDVLADGLLVGMAMLDPDTIVLGGGLAEAGERLLEPLRDRLTARATFHTVPRLVNAELGDTAGCVGAALLGLERLDEVAEPGDRVR</sequence>
<comment type="similarity">
    <text evidence="1">Belongs to the ROK (NagC/XylR) family.</text>
</comment>
<dbReference type="Pfam" id="PF00480">
    <property type="entry name" value="ROK"/>
    <property type="match status" value="1"/>
</dbReference>
<evidence type="ECO:0000256" key="1">
    <source>
        <dbReference type="ARBA" id="ARBA00006479"/>
    </source>
</evidence>
<dbReference type="GO" id="GO:0016301">
    <property type="term" value="F:kinase activity"/>
    <property type="evidence" value="ECO:0007669"/>
    <property type="project" value="UniProtKB-KW"/>
</dbReference>
<dbReference type="InterPro" id="IPR000600">
    <property type="entry name" value="ROK"/>
</dbReference>
<dbReference type="RefSeq" id="WP_142039247.1">
    <property type="nucleotide sequence ID" value="NZ_JBHTGS010000001.1"/>
</dbReference>
<dbReference type="SUPFAM" id="SSF53067">
    <property type="entry name" value="Actin-like ATPase domain"/>
    <property type="match status" value="1"/>
</dbReference>
<protein>
    <submittedName>
        <fullName evidence="2">Glucokinase</fullName>
    </submittedName>
</protein>
<accession>A0A543AWQ3</accession>
<dbReference type="InterPro" id="IPR043129">
    <property type="entry name" value="ATPase_NBD"/>
</dbReference>
<comment type="caution">
    <text evidence="2">The sequence shown here is derived from an EMBL/GenBank/DDBJ whole genome shotgun (WGS) entry which is preliminary data.</text>
</comment>
<dbReference type="PANTHER" id="PTHR18964:SF149">
    <property type="entry name" value="BIFUNCTIONAL UDP-N-ACETYLGLUCOSAMINE 2-EPIMERASE_N-ACETYLMANNOSAMINE KINASE"/>
    <property type="match status" value="1"/>
</dbReference>
<keyword evidence="2" id="KW-0808">Transferase</keyword>
<organism evidence="2 3">
    <name type="scientific">Stackebrandtia endophytica</name>
    <dbReference type="NCBI Taxonomy" id="1496996"/>
    <lineage>
        <taxon>Bacteria</taxon>
        <taxon>Bacillati</taxon>
        <taxon>Actinomycetota</taxon>
        <taxon>Actinomycetes</taxon>
        <taxon>Glycomycetales</taxon>
        <taxon>Glycomycetaceae</taxon>
        <taxon>Stackebrandtia</taxon>
    </lineage>
</organism>
<gene>
    <name evidence="2" type="ORF">FB566_2547</name>
</gene>
<keyword evidence="2" id="KW-0418">Kinase</keyword>
<evidence type="ECO:0000313" key="2">
    <source>
        <dbReference type="EMBL" id="TQL77003.1"/>
    </source>
</evidence>
<dbReference type="AlphaFoldDB" id="A0A543AWQ3"/>
<dbReference type="EMBL" id="VFOW01000001">
    <property type="protein sequence ID" value="TQL77003.1"/>
    <property type="molecule type" value="Genomic_DNA"/>
</dbReference>
<dbReference type="OrthoDB" id="9810372at2"/>
<dbReference type="Gene3D" id="3.30.420.40">
    <property type="match status" value="2"/>
</dbReference>
<dbReference type="Proteomes" id="UP000317043">
    <property type="component" value="Unassembled WGS sequence"/>
</dbReference>
<keyword evidence="3" id="KW-1185">Reference proteome</keyword>
<proteinExistence type="inferred from homology"/>